<feature type="coiled-coil region" evidence="1">
    <location>
        <begin position="311"/>
        <end position="345"/>
    </location>
</feature>
<accession>A0A817NQ12</accession>
<feature type="coiled-coil region" evidence="1">
    <location>
        <begin position="180"/>
        <end position="207"/>
    </location>
</feature>
<sequence>MDEETAKNSQSNFSVDINNFNRNTEFGSSPNKSIDYSDISEKMIDFTRPTPKMTTPTAIRLSTIDEDEDDKVGLAKLNNNFENYLNKVKILANINIDLRQEIVNVLQSNAEEEKSNSLEIKFNHLRRELNDESKRLVSICVRLQRADYDKKYYYHKIRSFSNSDQLQIVTQQLDSSVYELNLLKQQYVQQEENLQTCKNQYNDYMKRLIEYANDYNKIAYERAQTENSLYTLNEQLIFEQEYNNQCIQELKSLEKIQQDLNDHFNKTEFDNIISKIRQDYQQYNQIQLSELEGYYKIKLDLVQYKFHDSVKENNAEEIQQLQEQNKSLQQKLTQLDNNFQHVIERNRQQYELLNDDHYDLEVEISEIESLILQSRNSTITLSSEINTYRCLLTNLAPSFQQPIKSSTHKQKPDNFTVHYKNGLLCVRI</sequence>
<evidence type="ECO:0000313" key="2">
    <source>
        <dbReference type="EMBL" id="CAF3123006.1"/>
    </source>
</evidence>
<comment type="caution">
    <text evidence="2">The sequence shown here is derived from an EMBL/GenBank/DDBJ whole genome shotgun (WGS) entry which is preliminary data.</text>
</comment>
<dbReference type="AlphaFoldDB" id="A0A817NQ12"/>
<protein>
    <submittedName>
        <fullName evidence="2">Uncharacterized protein</fullName>
    </submittedName>
</protein>
<reference evidence="2" key="1">
    <citation type="submission" date="2021-02" db="EMBL/GenBank/DDBJ databases">
        <authorList>
            <person name="Nowell W R."/>
        </authorList>
    </citation>
    <scope>NUCLEOTIDE SEQUENCE</scope>
</reference>
<keyword evidence="5" id="KW-1185">Reference proteome</keyword>
<evidence type="ECO:0000313" key="5">
    <source>
        <dbReference type="Proteomes" id="UP000663873"/>
    </source>
</evidence>
<dbReference type="OrthoDB" id="10031403at2759"/>
<organism evidence="2 4">
    <name type="scientific">Rotaria socialis</name>
    <dbReference type="NCBI Taxonomy" id="392032"/>
    <lineage>
        <taxon>Eukaryota</taxon>
        <taxon>Metazoa</taxon>
        <taxon>Spiralia</taxon>
        <taxon>Gnathifera</taxon>
        <taxon>Rotifera</taxon>
        <taxon>Eurotatoria</taxon>
        <taxon>Bdelloidea</taxon>
        <taxon>Philodinida</taxon>
        <taxon>Philodinidae</taxon>
        <taxon>Rotaria</taxon>
    </lineage>
</organism>
<dbReference type="EMBL" id="CAJNXB010001015">
    <property type="protein sequence ID" value="CAF3123006.1"/>
    <property type="molecule type" value="Genomic_DNA"/>
</dbReference>
<evidence type="ECO:0000256" key="1">
    <source>
        <dbReference type="SAM" id="Coils"/>
    </source>
</evidence>
<dbReference type="Proteomes" id="UP000663873">
    <property type="component" value="Unassembled WGS sequence"/>
</dbReference>
<proteinExistence type="predicted"/>
<gene>
    <name evidence="2" type="ORF">TIS948_LOCUS8096</name>
    <name evidence="3" type="ORF">UJA718_LOCUS9903</name>
</gene>
<name>A0A817NQ12_9BILA</name>
<dbReference type="Proteomes" id="UP000663825">
    <property type="component" value="Unassembled WGS sequence"/>
</dbReference>
<dbReference type="EMBL" id="CAJOBP010001133">
    <property type="protein sequence ID" value="CAF4256856.1"/>
    <property type="molecule type" value="Genomic_DNA"/>
</dbReference>
<keyword evidence="1" id="KW-0175">Coiled coil</keyword>
<feature type="coiled-coil region" evidence="1">
    <location>
        <begin position="74"/>
        <end position="135"/>
    </location>
</feature>
<evidence type="ECO:0000313" key="4">
    <source>
        <dbReference type="Proteomes" id="UP000663825"/>
    </source>
</evidence>
<evidence type="ECO:0000313" key="3">
    <source>
        <dbReference type="EMBL" id="CAF4256856.1"/>
    </source>
</evidence>